<gene>
    <name evidence="2" type="ORF">F0562_004396</name>
</gene>
<evidence type="ECO:0000313" key="3">
    <source>
        <dbReference type="Proteomes" id="UP000325577"/>
    </source>
</evidence>
<feature type="compositionally biased region" description="Basic and acidic residues" evidence="1">
    <location>
        <begin position="1"/>
        <end position="12"/>
    </location>
</feature>
<evidence type="ECO:0000256" key="1">
    <source>
        <dbReference type="SAM" id="MobiDB-lite"/>
    </source>
</evidence>
<sequence length="275" mass="29767">MGIDPVTHKPKNDAILSSDGQSKNAATLSHMAQWESARLEAEARLVRQSKLRSNSLNQLASPEFASTSTSAAKLSAASPVPPTCFDMLKAAWNGGGSVDLESPTSTVSFSENAPPIAATGIGERSIPSIEFVGNSASCEGGLLMKQEGEEDWKAFGNSTHLPENKDGIENSISFSSMECAWNSTETLRTGNEHVNTGTFMEKYFTDLLLNNSGDRSFCKEGGQSDNGSGSDYYEDNKNYWNCILNLDSVLSLKSQVNCSIRQCFKFQLVQSNLHP</sequence>
<feature type="region of interest" description="Disordered" evidence="1">
    <location>
        <begin position="1"/>
        <end position="22"/>
    </location>
</feature>
<organism evidence="2 3">
    <name type="scientific">Nyssa sinensis</name>
    <dbReference type="NCBI Taxonomy" id="561372"/>
    <lineage>
        <taxon>Eukaryota</taxon>
        <taxon>Viridiplantae</taxon>
        <taxon>Streptophyta</taxon>
        <taxon>Embryophyta</taxon>
        <taxon>Tracheophyta</taxon>
        <taxon>Spermatophyta</taxon>
        <taxon>Magnoliopsida</taxon>
        <taxon>eudicotyledons</taxon>
        <taxon>Gunneridae</taxon>
        <taxon>Pentapetalae</taxon>
        <taxon>asterids</taxon>
        <taxon>Cornales</taxon>
        <taxon>Nyssaceae</taxon>
        <taxon>Nyssa</taxon>
    </lineage>
</organism>
<accession>A0A5J5C238</accession>
<dbReference type="Proteomes" id="UP000325577">
    <property type="component" value="Linkage Group LG1"/>
</dbReference>
<reference evidence="2 3" key="1">
    <citation type="submission" date="2019-09" db="EMBL/GenBank/DDBJ databases">
        <title>A chromosome-level genome assembly of the Chinese tupelo Nyssa sinensis.</title>
        <authorList>
            <person name="Yang X."/>
            <person name="Kang M."/>
            <person name="Yang Y."/>
            <person name="Xiong H."/>
            <person name="Wang M."/>
            <person name="Zhang Z."/>
            <person name="Wang Z."/>
            <person name="Wu H."/>
            <person name="Ma T."/>
            <person name="Liu J."/>
            <person name="Xi Z."/>
        </authorList>
    </citation>
    <scope>NUCLEOTIDE SEQUENCE [LARGE SCALE GENOMIC DNA]</scope>
    <source>
        <strain evidence="2">J267</strain>
        <tissue evidence="2">Leaf</tissue>
    </source>
</reference>
<dbReference type="OrthoDB" id="2143914at2759"/>
<protein>
    <submittedName>
        <fullName evidence="2">Uncharacterized protein</fullName>
    </submittedName>
</protein>
<proteinExistence type="predicted"/>
<dbReference type="EMBL" id="CM018032">
    <property type="protein sequence ID" value="KAA8547967.1"/>
    <property type="molecule type" value="Genomic_DNA"/>
</dbReference>
<keyword evidence="3" id="KW-1185">Reference proteome</keyword>
<evidence type="ECO:0000313" key="2">
    <source>
        <dbReference type="EMBL" id="KAA8547967.1"/>
    </source>
</evidence>
<dbReference type="AlphaFoldDB" id="A0A5J5C238"/>
<name>A0A5J5C238_9ASTE</name>